<organism evidence="2 3">
    <name type="scientific">Carnobacterium maltaromaticum LMA28</name>
    <dbReference type="NCBI Taxonomy" id="1234679"/>
    <lineage>
        <taxon>Bacteria</taxon>
        <taxon>Bacillati</taxon>
        <taxon>Bacillota</taxon>
        <taxon>Bacilli</taxon>
        <taxon>Lactobacillales</taxon>
        <taxon>Carnobacteriaceae</taxon>
        <taxon>Carnobacterium</taxon>
    </lineage>
</organism>
<gene>
    <name evidence="2" type="ORF">BN424_89</name>
</gene>
<feature type="region of interest" description="Disordered" evidence="1">
    <location>
        <begin position="1"/>
        <end position="25"/>
    </location>
</feature>
<accession>K8E1B8</accession>
<name>K8E1B8_CARML</name>
<proteinExistence type="predicted"/>
<keyword evidence="3" id="KW-1185">Reference proteome</keyword>
<reference evidence="3" key="1">
    <citation type="journal article" date="2013" name="Genome Announc.">
        <title>Complete Chromosome Sequence of Carnobacterium maltaromaticum LMA 28.</title>
        <authorList>
            <person name="Cailliez-Grimal C."/>
            <person name="Chaillou S."/>
            <person name="Anba-Mondoloni J."/>
            <person name="Loux V."/>
            <person name="Afzal M.I."/>
            <person name="Rahman A."/>
            <person name="Kergourlay G."/>
            <person name="Champomier-Verges M.C."/>
            <person name="Zagorec M."/>
            <person name="Dalgaard P."/>
            <person name="Leisner J.J."/>
            <person name="Prevost H."/>
            <person name="Revol-Junelles A.M."/>
            <person name="Borges F."/>
        </authorList>
    </citation>
    <scope>NUCLEOTIDE SEQUENCE</scope>
    <source>
        <strain evidence="3">LMA28</strain>
    </source>
</reference>
<dbReference type="KEGG" id="cml:BN424_89"/>
<dbReference type="EMBL" id="HE999757">
    <property type="protein sequence ID" value="CCO09572.2"/>
    <property type="molecule type" value="Genomic_DNA"/>
</dbReference>
<evidence type="ECO:0000313" key="2">
    <source>
        <dbReference type="EMBL" id="CCO09572.2"/>
    </source>
</evidence>
<protein>
    <submittedName>
        <fullName evidence="2">Uncharacterized domain protein</fullName>
    </submittedName>
</protein>
<dbReference type="Proteomes" id="UP000000212">
    <property type="component" value="Chromosome"/>
</dbReference>
<evidence type="ECO:0000256" key="1">
    <source>
        <dbReference type="SAM" id="MobiDB-lite"/>
    </source>
</evidence>
<dbReference type="AlphaFoldDB" id="K8E1B8"/>
<evidence type="ECO:0000313" key="3">
    <source>
        <dbReference type="Proteomes" id="UP000000212"/>
    </source>
</evidence>
<feature type="compositionally biased region" description="Polar residues" evidence="1">
    <location>
        <begin position="1"/>
        <end position="14"/>
    </location>
</feature>
<dbReference type="STRING" id="1234679.BN424_89"/>
<dbReference type="HOGENOM" id="CLU_025569_2_1_9"/>
<sequence length="503" mass="57033">MSRLNNSNSISSGTDVPKKKFSKEKKQYKMNQADVLIELAQEEEDCFFHDQFKEAYVAIKKGSNLQILKLLSEDYRLLLIYRYFKACSKSPSSESIKQARMLLESLSRIEGEAVPLSYRCTSTDDAIYYDLCGGDWSFVKITKDGWQVNTEPTILFKRTTSMTAQTKLEITSSSIQDIHLLNKHYKFRSKDDELLHIIQVVTSFLSISHPLTVYSGEQGSAKTTSIRMDRSIIDPANPDVISFPKGGNNLSLALNNHYISCFDNVGNISNEESNILCTAVTGGGISLRKLYTDDEETVYSYKVPVFMNGINIIATKPDLLDRSVLLELDRIANNERKEEAVIWKDFEADKAKILGAIFSIISGAMVLYPEVKLENLSRMADYTRWGFAIAEVIGLGGDNFLNAYENNQKKASSEALANQPIYQCLELVMQDKLYFEGTATELLQKLNTVRASEQISNFSDWPKEPNILSRRLKEMQTNLTEHGMHLKFKKMNIGRRIIIEKKA</sequence>
<dbReference type="eggNOG" id="COG3378">
    <property type="taxonomic scope" value="Bacteria"/>
</dbReference>